<keyword evidence="2" id="KW-0732">Signal</keyword>
<organism evidence="4 5">
    <name type="scientific">Paracoccus angustae</name>
    <dbReference type="NCBI Taxonomy" id="1671480"/>
    <lineage>
        <taxon>Bacteria</taxon>
        <taxon>Pseudomonadati</taxon>
        <taxon>Pseudomonadota</taxon>
        <taxon>Alphaproteobacteria</taxon>
        <taxon>Rhodobacterales</taxon>
        <taxon>Paracoccaceae</taxon>
        <taxon>Paracoccus</taxon>
    </lineage>
</organism>
<feature type="signal peptide" evidence="2">
    <location>
        <begin position="1"/>
        <end position="20"/>
    </location>
</feature>
<keyword evidence="5" id="KW-1185">Reference proteome</keyword>
<dbReference type="RefSeq" id="WP_377761625.1">
    <property type="nucleotide sequence ID" value="NZ_JBHRXY010000008.1"/>
</dbReference>
<feature type="domain" description="Extensin-like C-terminal" evidence="3">
    <location>
        <begin position="81"/>
        <end position="263"/>
    </location>
</feature>
<dbReference type="EMBL" id="JBHRXY010000008">
    <property type="protein sequence ID" value="MFC3630172.1"/>
    <property type="molecule type" value="Genomic_DNA"/>
</dbReference>
<gene>
    <name evidence="4" type="ORF">ACFOM8_12035</name>
</gene>
<accession>A0ABV7U546</accession>
<evidence type="ECO:0000256" key="1">
    <source>
        <dbReference type="SAM" id="MobiDB-lite"/>
    </source>
</evidence>
<feature type="region of interest" description="Disordered" evidence="1">
    <location>
        <begin position="18"/>
        <end position="60"/>
    </location>
</feature>
<comment type="caution">
    <text evidence="4">The sequence shown here is derived from an EMBL/GenBank/DDBJ whole genome shotgun (WGS) entry which is preliminary data.</text>
</comment>
<feature type="chain" id="PRO_5046909797" evidence="2">
    <location>
        <begin position="21"/>
        <end position="263"/>
    </location>
</feature>
<dbReference type="Proteomes" id="UP001595539">
    <property type="component" value="Unassembled WGS sequence"/>
</dbReference>
<proteinExistence type="predicted"/>
<dbReference type="Pfam" id="PF06904">
    <property type="entry name" value="Extensin-like_C"/>
    <property type="match status" value="1"/>
</dbReference>
<dbReference type="InterPro" id="IPR009683">
    <property type="entry name" value="Extensin-like_C"/>
</dbReference>
<protein>
    <submittedName>
        <fullName evidence="4">Extensin family protein</fullName>
    </submittedName>
</protein>
<feature type="compositionally biased region" description="Pro residues" evidence="1">
    <location>
        <begin position="31"/>
        <end position="44"/>
    </location>
</feature>
<evidence type="ECO:0000313" key="5">
    <source>
        <dbReference type="Proteomes" id="UP001595539"/>
    </source>
</evidence>
<name>A0ABV7U546_9RHOB</name>
<evidence type="ECO:0000256" key="2">
    <source>
        <dbReference type="SAM" id="SignalP"/>
    </source>
</evidence>
<reference evidence="5" key="1">
    <citation type="journal article" date="2019" name="Int. J. Syst. Evol. Microbiol.">
        <title>The Global Catalogue of Microorganisms (GCM) 10K type strain sequencing project: providing services to taxonomists for standard genome sequencing and annotation.</title>
        <authorList>
            <consortium name="The Broad Institute Genomics Platform"/>
            <consortium name="The Broad Institute Genome Sequencing Center for Infectious Disease"/>
            <person name="Wu L."/>
            <person name="Ma J."/>
        </authorList>
    </citation>
    <scope>NUCLEOTIDE SEQUENCE [LARGE SCALE GENOMIC DNA]</scope>
    <source>
        <strain evidence="5">KCTC 42473</strain>
    </source>
</reference>
<evidence type="ECO:0000313" key="4">
    <source>
        <dbReference type="EMBL" id="MFC3630172.1"/>
    </source>
</evidence>
<sequence>MIRAGAILLGLCVSLTPASAQDRPPERPQDAAPPPPPSLPPSPRPSGAEAKAAPPGPAEVFGPPAPPAWWMLRETDQQLAACKLALAHLGTVYAEQPAITNPEDPDCGIARPIRVDRILPDLVLEGGAVMRCDTARGLGFWARDFLRPAAVMLPGAPRVTGLQLGTTYDCRPRIGTGEAQPKLSEHALGNAIDIAAIRFADAEPLAIQPRTETGDLAEAFQRTIRASGCLFFTTVLGPGSNEAHDDHLHLDTAVRRGGWRLCQ</sequence>
<evidence type="ECO:0000259" key="3">
    <source>
        <dbReference type="Pfam" id="PF06904"/>
    </source>
</evidence>